<reference evidence="1 2" key="1">
    <citation type="submission" date="2019-02" db="EMBL/GenBank/DDBJ databases">
        <title>Deep-cultivation of Planctomycetes and their phenomic and genomic characterization uncovers novel biology.</title>
        <authorList>
            <person name="Wiegand S."/>
            <person name="Jogler M."/>
            <person name="Boedeker C."/>
            <person name="Pinto D."/>
            <person name="Vollmers J."/>
            <person name="Rivas-Marin E."/>
            <person name="Kohn T."/>
            <person name="Peeters S.H."/>
            <person name="Heuer A."/>
            <person name="Rast P."/>
            <person name="Oberbeckmann S."/>
            <person name="Bunk B."/>
            <person name="Jeske O."/>
            <person name="Meyerdierks A."/>
            <person name="Storesund J.E."/>
            <person name="Kallscheuer N."/>
            <person name="Luecker S."/>
            <person name="Lage O.M."/>
            <person name="Pohl T."/>
            <person name="Merkel B.J."/>
            <person name="Hornburger P."/>
            <person name="Mueller R.-W."/>
            <person name="Bruemmer F."/>
            <person name="Labrenz M."/>
            <person name="Spormann A.M."/>
            <person name="Op den Camp H."/>
            <person name="Overmann J."/>
            <person name="Amann R."/>
            <person name="Jetten M.S.M."/>
            <person name="Mascher T."/>
            <person name="Medema M.H."/>
            <person name="Devos D.P."/>
            <person name="Kaster A.-K."/>
            <person name="Ovreas L."/>
            <person name="Rohde M."/>
            <person name="Galperin M.Y."/>
            <person name="Jogler C."/>
        </authorList>
    </citation>
    <scope>NUCLEOTIDE SEQUENCE [LARGE SCALE GENOMIC DNA]</scope>
    <source>
        <strain evidence="1 2">Mal52</strain>
    </source>
</reference>
<gene>
    <name evidence="1" type="ORF">Mal52_43470</name>
</gene>
<keyword evidence="2" id="KW-1185">Reference proteome</keyword>
<dbReference type="AlphaFoldDB" id="A0A517ZTN6"/>
<organism evidence="1 2">
    <name type="scientific">Symmachiella dynata</name>
    <dbReference type="NCBI Taxonomy" id="2527995"/>
    <lineage>
        <taxon>Bacteria</taxon>
        <taxon>Pseudomonadati</taxon>
        <taxon>Planctomycetota</taxon>
        <taxon>Planctomycetia</taxon>
        <taxon>Planctomycetales</taxon>
        <taxon>Planctomycetaceae</taxon>
        <taxon>Symmachiella</taxon>
    </lineage>
</organism>
<dbReference type="KEGG" id="sdyn:Mal52_43470"/>
<evidence type="ECO:0000313" key="2">
    <source>
        <dbReference type="Proteomes" id="UP000319383"/>
    </source>
</evidence>
<protein>
    <submittedName>
        <fullName evidence="1">Uncharacterized protein</fullName>
    </submittedName>
</protein>
<dbReference type="EMBL" id="CP036276">
    <property type="protein sequence ID" value="QDU45851.1"/>
    <property type="molecule type" value="Genomic_DNA"/>
</dbReference>
<proteinExistence type="predicted"/>
<sequence length="72" mass="8065">MSIAAAGLSTCSRRHKFDSQGVFGRRRETSYLCVYMRTGLAAAQACRVEQIGKIATTRSNTVKALRRLCRRK</sequence>
<name>A0A517ZTN6_9PLAN</name>
<evidence type="ECO:0000313" key="1">
    <source>
        <dbReference type="EMBL" id="QDU45851.1"/>
    </source>
</evidence>
<dbReference type="Proteomes" id="UP000319383">
    <property type="component" value="Chromosome"/>
</dbReference>
<accession>A0A517ZTN6</accession>